<gene>
    <name evidence="17" type="primary">mrdA</name>
    <name evidence="17" type="ORF">C4S77_00595</name>
</gene>
<dbReference type="Gene3D" id="3.30.1390.30">
    <property type="entry name" value="Penicillin-binding protein 2a, domain 3"/>
    <property type="match status" value="1"/>
</dbReference>
<keyword evidence="18" id="KW-1185">Reference proteome</keyword>
<keyword evidence="8" id="KW-0378">Hydrolase</keyword>
<dbReference type="GO" id="GO:0009252">
    <property type="term" value="P:peptidoglycan biosynthetic process"/>
    <property type="evidence" value="ECO:0007669"/>
    <property type="project" value="UniProtKB-KW"/>
</dbReference>
<dbReference type="GO" id="GO:0005886">
    <property type="term" value="C:plasma membrane"/>
    <property type="evidence" value="ECO:0007669"/>
    <property type="project" value="UniProtKB-SubCell"/>
</dbReference>
<sequence length="676" mass="76348">MKKFQILIWILISITIIFIARIAYLQLFTEKYKLNAANTSIKAEYQIPLRGYIMDRNGKILVGNTPSYELTFTQAQMEKDFDTLSFCKLVNITPTQFNKIIHNIKANPNYSKLVPMTFMKGLTTEDLARIQEKIFKYNAFSIVRTPERNYLVNSAGNILGYINEVNEKYIKSDSTYYLPGNLAGMSGVEKSYEKYLRGIKGIKYIQKDRQMRSIGPYKNGEYDQQMKSGEDITLTIDYELQNLAERLLTNKRGGVVAIDPNNGEILAMASSPVIDPSVFIGKDKNKHIYALQMDSVNKPMYDRAAQAMYPPGSTFKLLNGLVAMQMGVIDEKTTFVCKHGFHYGNRRIGCHCGYFYSPITIDKAIQKSCNNFFAETYVRILNKYPNNIEKSIDEWSDIMKSFGVGNYMNNDLAVGSKGNIPNSEYYNKRYGVNKWNIYTIISNSIGQGEILATPLQIANYTAAIANRGFFYTPHIVKAINGNPITNPNFVKPKNTKVDRKYFDIVNKGMEMVVLSGTARRIATKVFSQEGKTGTAQNPHGKDHSIFVLIAPADKPKIAVAVVVENGGFGATYAGPIASLIAEKYLTGSIQRTSMEESIEKANFSGEYARQWNEYLKRIGKYIPPNLSTEIKDSIKRIQSDNKLSAKIKQKLIQEIINNQNKESLISKKDTDNFEGD</sequence>
<dbReference type="Pfam" id="PF00905">
    <property type="entry name" value="Transpeptidase"/>
    <property type="match status" value="1"/>
</dbReference>
<keyword evidence="9" id="KW-0133">Cell shape</keyword>
<dbReference type="Pfam" id="PF03717">
    <property type="entry name" value="PBP_dimer"/>
    <property type="match status" value="1"/>
</dbReference>
<dbReference type="GO" id="GO:0009002">
    <property type="term" value="F:serine-type D-Ala-D-Ala carboxypeptidase activity"/>
    <property type="evidence" value="ECO:0007669"/>
    <property type="project" value="InterPro"/>
</dbReference>
<evidence type="ECO:0000259" key="16">
    <source>
        <dbReference type="Pfam" id="PF03717"/>
    </source>
</evidence>
<evidence type="ECO:0000256" key="8">
    <source>
        <dbReference type="ARBA" id="ARBA00022801"/>
    </source>
</evidence>
<feature type="transmembrane region" description="Helical" evidence="14">
    <location>
        <begin position="6"/>
        <end position="24"/>
    </location>
</feature>
<keyword evidence="4" id="KW-0997">Cell inner membrane</keyword>
<dbReference type="Gene3D" id="3.40.710.10">
    <property type="entry name" value="DD-peptidase/beta-lactamase superfamily"/>
    <property type="match status" value="1"/>
</dbReference>
<dbReference type="InterPro" id="IPR012338">
    <property type="entry name" value="Beta-lactam/transpept-like"/>
</dbReference>
<name>A0A2S8AG32_9FLAO</name>
<dbReference type="GO" id="GO:0008658">
    <property type="term" value="F:penicillin binding"/>
    <property type="evidence" value="ECO:0007669"/>
    <property type="project" value="InterPro"/>
</dbReference>
<keyword evidence="12 14" id="KW-0472">Membrane</keyword>
<evidence type="ECO:0000256" key="13">
    <source>
        <dbReference type="ARBA" id="ARBA00023316"/>
    </source>
</evidence>
<dbReference type="Proteomes" id="UP000238042">
    <property type="component" value="Unassembled WGS sequence"/>
</dbReference>
<proteinExistence type="predicted"/>
<dbReference type="GO" id="GO:0071555">
    <property type="term" value="P:cell wall organization"/>
    <property type="evidence" value="ECO:0007669"/>
    <property type="project" value="UniProtKB-KW"/>
</dbReference>
<evidence type="ECO:0000256" key="9">
    <source>
        <dbReference type="ARBA" id="ARBA00022960"/>
    </source>
</evidence>
<keyword evidence="7 14" id="KW-0812">Transmembrane</keyword>
<keyword evidence="11 14" id="KW-1133">Transmembrane helix</keyword>
<dbReference type="GO" id="GO:0006508">
    <property type="term" value="P:proteolysis"/>
    <property type="evidence" value="ECO:0007669"/>
    <property type="project" value="UniProtKB-KW"/>
</dbReference>
<evidence type="ECO:0000256" key="2">
    <source>
        <dbReference type="ARBA" id="ARBA00004236"/>
    </source>
</evidence>
<dbReference type="SUPFAM" id="SSF56601">
    <property type="entry name" value="beta-lactamase/transpeptidase-like"/>
    <property type="match status" value="1"/>
</dbReference>
<dbReference type="GO" id="GO:0008360">
    <property type="term" value="P:regulation of cell shape"/>
    <property type="evidence" value="ECO:0007669"/>
    <property type="project" value="UniProtKB-KW"/>
</dbReference>
<evidence type="ECO:0000256" key="14">
    <source>
        <dbReference type="SAM" id="Phobius"/>
    </source>
</evidence>
<reference evidence="17 18" key="1">
    <citation type="submission" date="2018-02" db="EMBL/GenBank/DDBJ databases">
        <title>Genome sequences of Apibacter spp., gut symbionts of Asian honey bees.</title>
        <authorList>
            <person name="Kwong W.K."/>
            <person name="Steele M.I."/>
            <person name="Moran N.A."/>
        </authorList>
    </citation>
    <scope>NUCLEOTIDE SEQUENCE [LARGE SCALE GENOMIC DNA]</scope>
    <source>
        <strain evidence="18">wkB301</strain>
    </source>
</reference>
<dbReference type="PANTHER" id="PTHR30627:SF2">
    <property type="entry name" value="PEPTIDOGLYCAN D,D-TRANSPEPTIDASE MRDA"/>
    <property type="match status" value="1"/>
</dbReference>
<protein>
    <submittedName>
        <fullName evidence="17">Penicillin-binding protein 2</fullName>
    </submittedName>
</protein>
<dbReference type="PANTHER" id="PTHR30627">
    <property type="entry name" value="PEPTIDOGLYCAN D,D-TRANSPEPTIDASE"/>
    <property type="match status" value="1"/>
</dbReference>
<dbReference type="EMBL" id="PSZM01000001">
    <property type="protein sequence ID" value="PQL95330.1"/>
    <property type="molecule type" value="Genomic_DNA"/>
</dbReference>
<evidence type="ECO:0000256" key="1">
    <source>
        <dbReference type="ARBA" id="ARBA00004167"/>
    </source>
</evidence>
<evidence type="ECO:0000259" key="15">
    <source>
        <dbReference type="Pfam" id="PF00905"/>
    </source>
</evidence>
<feature type="domain" description="Penicillin-binding protein transpeptidase" evidence="15">
    <location>
        <begin position="253"/>
        <end position="580"/>
    </location>
</feature>
<dbReference type="OrthoDB" id="9766847at2"/>
<dbReference type="InterPro" id="IPR005311">
    <property type="entry name" value="PBP_dimer"/>
</dbReference>
<dbReference type="InterPro" id="IPR050515">
    <property type="entry name" value="Beta-lactam/transpept"/>
</dbReference>
<comment type="subcellular location">
    <subcellularLocation>
        <location evidence="2">Cell membrane</location>
    </subcellularLocation>
    <subcellularLocation>
        <location evidence="1">Membrane</location>
        <topology evidence="1">Single-pass membrane protein</topology>
    </subcellularLocation>
</comment>
<accession>A0A2S8AG32</accession>
<comment type="caution">
    <text evidence="17">The sequence shown here is derived from an EMBL/GenBank/DDBJ whole genome shotgun (WGS) entry which is preliminary data.</text>
</comment>
<feature type="domain" description="Penicillin-binding protein dimerisation" evidence="16">
    <location>
        <begin position="48"/>
        <end position="210"/>
    </location>
</feature>
<dbReference type="GO" id="GO:0071972">
    <property type="term" value="F:peptidoglycan L,D-transpeptidase activity"/>
    <property type="evidence" value="ECO:0007669"/>
    <property type="project" value="TreeGrafter"/>
</dbReference>
<evidence type="ECO:0000256" key="3">
    <source>
        <dbReference type="ARBA" id="ARBA00022475"/>
    </source>
</evidence>
<evidence type="ECO:0000256" key="5">
    <source>
        <dbReference type="ARBA" id="ARBA00022645"/>
    </source>
</evidence>
<evidence type="ECO:0000256" key="7">
    <source>
        <dbReference type="ARBA" id="ARBA00022692"/>
    </source>
</evidence>
<dbReference type="SUPFAM" id="SSF56519">
    <property type="entry name" value="Penicillin binding protein dimerisation domain"/>
    <property type="match status" value="1"/>
</dbReference>
<keyword evidence="6" id="KW-0645">Protease</keyword>
<dbReference type="InterPro" id="IPR017790">
    <property type="entry name" value="Penicillin-binding_protein_2"/>
</dbReference>
<evidence type="ECO:0000256" key="4">
    <source>
        <dbReference type="ARBA" id="ARBA00022519"/>
    </source>
</evidence>
<evidence type="ECO:0000256" key="10">
    <source>
        <dbReference type="ARBA" id="ARBA00022984"/>
    </source>
</evidence>
<keyword evidence="5" id="KW-0121">Carboxypeptidase</keyword>
<dbReference type="InterPro" id="IPR001460">
    <property type="entry name" value="PCN-bd_Tpept"/>
</dbReference>
<evidence type="ECO:0000256" key="6">
    <source>
        <dbReference type="ARBA" id="ARBA00022670"/>
    </source>
</evidence>
<dbReference type="InterPro" id="IPR036138">
    <property type="entry name" value="PBP_dimer_sf"/>
</dbReference>
<keyword evidence="13" id="KW-0961">Cell wall biogenesis/degradation</keyword>
<organism evidence="17 18">
    <name type="scientific">Apibacter adventoris</name>
    <dbReference type="NCBI Taxonomy" id="1679466"/>
    <lineage>
        <taxon>Bacteria</taxon>
        <taxon>Pseudomonadati</taxon>
        <taxon>Bacteroidota</taxon>
        <taxon>Flavobacteriia</taxon>
        <taxon>Flavobacteriales</taxon>
        <taxon>Weeksellaceae</taxon>
        <taxon>Apibacter</taxon>
    </lineage>
</organism>
<evidence type="ECO:0000256" key="12">
    <source>
        <dbReference type="ARBA" id="ARBA00023136"/>
    </source>
</evidence>
<dbReference type="AlphaFoldDB" id="A0A2S8AG32"/>
<evidence type="ECO:0000313" key="18">
    <source>
        <dbReference type="Proteomes" id="UP000238042"/>
    </source>
</evidence>
<evidence type="ECO:0000256" key="11">
    <source>
        <dbReference type="ARBA" id="ARBA00022989"/>
    </source>
</evidence>
<dbReference type="Gene3D" id="3.90.1310.10">
    <property type="entry name" value="Penicillin-binding protein 2a (Domain 2)"/>
    <property type="match status" value="1"/>
</dbReference>
<evidence type="ECO:0000313" key="17">
    <source>
        <dbReference type="EMBL" id="PQL95330.1"/>
    </source>
</evidence>
<keyword evidence="3" id="KW-1003">Cell membrane</keyword>
<dbReference type="RefSeq" id="WP_105245305.1">
    <property type="nucleotide sequence ID" value="NZ_PSZM01000001.1"/>
</dbReference>
<keyword evidence="10" id="KW-0573">Peptidoglycan synthesis</keyword>
<dbReference type="NCBIfam" id="TIGR03423">
    <property type="entry name" value="pbp2_mrdA"/>
    <property type="match status" value="1"/>
</dbReference>